<feature type="domain" description="AMMECR1" evidence="1">
    <location>
        <begin position="9"/>
        <end position="188"/>
    </location>
</feature>
<dbReference type="PROSITE" id="PS51112">
    <property type="entry name" value="AMMECR1"/>
    <property type="match status" value="1"/>
</dbReference>
<dbReference type="PANTHER" id="PTHR13016:SF0">
    <property type="entry name" value="AMME SYNDROME CANDIDATE GENE 1 PROTEIN"/>
    <property type="match status" value="1"/>
</dbReference>
<evidence type="ECO:0000313" key="3">
    <source>
        <dbReference type="Proteomes" id="UP000234271"/>
    </source>
</evidence>
<reference evidence="3" key="1">
    <citation type="submission" date="2016-12" db="EMBL/GenBank/DDBJ databases">
        <title>Complete Genome Sequence of Beggiatoa leptomitiformis D-401.</title>
        <authorList>
            <person name="Fomenkov A."/>
            <person name="Vincze T."/>
            <person name="Grabovich M."/>
            <person name="Anton B.P."/>
            <person name="Dubinina G."/>
            <person name="Orlova M."/>
            <person name="Belousova E."/>
            <person name="Roberts R.J."/>
        </authorList>
    </citation>
    <scope>NUCLEOTIDE SEQUENCE [LARGE SCALE GENOMIC DNA]</scope>
    <source>
        <strain evidence="3">D-401</strain>
    </source>
</reference>
<protein>
    <submittedName>
        <fullName evidence="2">AmmeMemoRadiSam system protein A</fullName>
    </submittedName>
</protein>
<gene>
    <name evidence="2" type="primary">amrA</name>
    <name evidence="2" type="ORF">BLE401_05295</name>
</gene>
<dbReference type="InterPro" id="IPR002733">
    <property type="entry name" value="AMMECR1_domain"/>
</dbReference>
<evidence type="ECO:0000259" key="1">
    <source>
        <dbReference type="PROSITE" id="PS51112"/>
    </source>
</evidence>
<dbReference type="RefSeq" id="WP_062147573.1">
    <property type="nucleotide sequence ID" value="NZ_CP012373.2"/>
</dbReference>
<proteinExistence type="predicted"/>
<dbReference type="Proteomes" id="UP000234271">
    <property type="component" value="Chromosome"/>
</dbReference>
<dbReference type="EMBL" id="CP018889">
    <property type="protein sequence ID" value="AUI68171.1"/>
    <property type="molecule type" value="Genomic_DNA"/>
</dbReference>
<dbReference type="InterPro" id="IPR027485">
    <property type="entry name" value="AMMECR1_N"/>
</dbReference>
<dbReference type="KEGG" id="blep:AL038_00750"/>
<dbReference type="InterPro" id="IPR027623">
    <property type="entry name" value="AmmeMemoSam_A"/>
</dbReference>
<evidence type="ECO:0000313" key="2">
    <source>
        <dbReference type="EMBL" id="AUI68171.1"/>
    </source>
</evidence>
<organism evidence="2 3">
    <name type="scientific">Beggiatoa leptomitoformis</name>
    <dbReference type="NCBI Taxonomy" id="288004"/>
    <lineage>
        <taxon>Bacteria</taxon>
        <taxon>Pseudomonadati</taxon>
        <taxon>Pseudomonadota</taxon>
        <taxon>Gammaproteobacteria</taxon>
        <taxon>Thiotrichales</taxon>
        <taxon>Thiotrichaceae</taxon>
        <taxon>Beggiatoa</taxon>
    </lineage>
</organism>
<accession>A0A2N9YCH4</accession>
<dbReference type="NCBIfam" id="TIGR04335">
    <property type="entry name" value="AmmeMemoSam_A"/>
    <property type="match status" value="1"/>
</dbReference>
<dbReference type="STRING" id="288004.AL038_00750"/>
<name>A0A2N9YCH4_9GAMM</name>
<dbReference type="SUPFAM" id="SSF143447">
    <property type="entry name" value="AMMECR1-like"/>
    <property type="match status" value="1"/>
</dbReference>
<dbReference type="NCBIfam" id="TIGR00296">
    <property type="entry name" value="TIGR00296 family protein"/>
    <property type="match status" value="1"/>
</dbReference>
<dbReference type="Pfam" id="PF01871">
    <property type="entry name" value="AMMECR1"/>
    <property type="match status" value="1"/>
</dbReference>
<dbReference type="AlphaFoldDB" id="A0A2N9YCH4"/>
<dbReference type="PANTHER" id="PTHR13016">
    <property type="entry name" value="AMMECR1 HOMOLOG"/>
    <property type="match status" value="1"/>
</dbReference>
<dbReference type="OrthoDB" id="9782820at2"/>
<dbReference type="Gene3D" id="3.30.700.20">
    <property type="entry name" value="Hypothetical protein ph0010, domain 1"/>
    <property type="match status" value="1"/>
</dbReference>
<dbReference type="InterPro" id="IPR036071">
    <property type="entry name" value="AMMECR1_dom_sf"/>
</dbReference>
<sequence>MAHTSFTEQQQKILLSVAREAIQQRLATGKAVAISPDTFEPALQAVRASFVTLMLKGNLRGCIGTLIASQSVISDVAYHAQAAAFHDPRFPPVTNNEFSLLDIHISVLNPAEPLIFNSEAMLLQQLRPHIDGLIFEVAGHKATFLPSVWESLPTPDVFLRQLKQKAGLPADFWSDSVKAQRYTVESIG</sequence>
<keyword evidence="3" id="KW-1185">Reference proteome</keyword>
<dbReference type="Gene3D" id="3.30.1490.150">
    <property type="entry name" value="Hypothetical protein ph0010, domain 2"/>
    <property type="match status" value="1"/>
</dbReference>
<dbReference type="InterPro" id="IPR023473">
    <property type="entry name" value="AMMECR1"/>
</dbReference>